<sequence length="168" mass="18647">MRGKRKSHYLQTENSMFFQDVKDVERIGLNSVNQLSIGDFIIDWDSILGRGQFGIVYKGTLNGSNAAFKLLEINGNKRAALVEAQILAQVGFHTNVVNFLGIYGNEIENGETPYAGTNWTPDFVNDLHKGTRLPAPTLTMPSIAKKGQRSTRCQPISQSPIIYNLSTE</sequence>
<dbReference type="Proteomes" id="UP001642540">
    <property type="component" value="Unassembled WGS sequence"/>
</dbReference>
<evidence type="ECO:0000313" key="3">
    <source>
        <dbReference type="EMBL" id="CAL8141095.1"/>
    </source>
</evidence>
<proteinExistence type="predicted"/>
<gene>
    <name evidence="3" type="ORF">ODALV1_LOCUS28570</name>
</gene>
<dbReference type="Pfam" id="PF07714">
    <property type="entry name" value="PK_Tyr_Ser-Thr"/>
    <property type="match status" value="1"/>
</dbReference>
<keyword evidence="1" id="KW-0547">Nucleotide-binding</keyword>
<dbReference type="InterPro" id="IPR011009">
    <property type="entry name" value="Kinase-like_dom_sf"/>
</dbReference>
<dbReference type="Gene3D" id="3.30.200.20">
    <property type="entry name" value="Phosphorylase Kinase, domain 1"/>
    <property type="match status" value="1"/>
</dbReference>
<keyword evidence="4" id="KW-1185">Reference proteome</keyword>
<dbReference type="SUPFAM" id="SSF56112">
    <property type="entry name" value="Protein kinase-like (PK-like)"/>
    <property type="match status" value="1"/>
</dbReference>
<keyword evidence="1" id="KW-0067">ATP-binding</keyword>
<accession>A0ABP1S113</accession>
<evidence type="ECO:0000313" key="4">
    <source>
        <dbReference type="Proteomes" id="UP001642540"/>
    </source>
</evidence>
<dbReference type="InterPro" id="IPR017441">
    <property type="entry name" value="Protein_kinase_ATP_BS"/>
</dbReference>
<protein>
    <recommendedName>
        <fullName evidence="2">Protein kinase domain-containing protein</fullName>
    </recommendedName>
</protein>
<dbReference type="PROSITE" id="PS00107">
    <property type="entry name" value="PROTEIN_KINASE_ATP"/>
    <property type="match status" value="1"/>
</dbReference>
<dbReference type="InterPro" id="IPR000719">
    <property type="entry name" value="Prot_kinase_dom"/>
</dbReference>
<evidence type="ECO:0000256" key="1">
    <source>
        <dbReference type="PROSITE-ProRule" id="PRU10141"/>
    </source>
</evidence>
<dbReference type="EMBL" id="CAXLJM020000145">
    <property type="protein sequence ID" value="CAL8141095.1"/>
    <property type="molecule type" value="Genomic_DNA"/>
</dbReference>
<dbReference type="InterPro" id="IPR001245">
    <property type="entry name" value="Ser-Thr/Tyr_kinase_cat_dom"/>
</dbReference>
<name>A0ABP1S113_9HEXA</name>
<comment type="caution">
    <text evidence="3">The sequence shown here is derived from an EMBL/GenBank/DDBJ whole genome shotgun (WGS) entry which is preliminary data.</text>
</comment>
<evidence type="ECO:0000259" key="2">
    <source>
        <dbReference type="PROSITE" id="PS50011"/>
    </source>
</evidence>
<organism evidence="3 4">
    <name type="scientific">Orchesella dallaii</name>
    <dbReference type="NCBI Taxonomy" id="48710"/>
    <lineage>
        <taxon>Eukaryota</taxon>
        <taxon>Metazoa</taxon>
        <taxon>Ecdysozoa</taxon>
        <taxon>Arthropoda</taxon>
        <taxon>Hexapoda</taxon>
        <taxon>Collembola</taxon>
        <taxon>Entomobryomorpha</taxon>
        <taxon>Entomobryoidea</taxon>
        <taxon>Orchesellidae</taxon>
        <taxon>Orchesellinae</taxon>
        <taxon>Orchesella</taxon>
    </lineage>
</organism>
<dbReference type="PROSITE" id="PS50011">
    <property type="entry name" value="PROTEIN_KINASE_DOM"/>
    <property type="match status" value="1"/>
</dbReference>
<feature type="binding site" evidence="1">
    <location>
        <position position="69"/>
    </location>
    <ligand>
        <name>ATP</name>
        <dbReference type="ChEBI" id="CHEBI:30616"/>
    </ligand>
</feature>
<reference evidence="3 4" key="1">
    <citation type="submission" date="2024-08" db="EMBL/GenBank/DDBJ databases">
        <authorList>
            <person name="Cucini C."/>
            <person name="Frati F."/>
        </authorList>
    </citation>
    <scope>NUCLEOTIDE SEQUENCE [LARGE SCALE GENOMIC DNA]</scope>
</reference>
<feature type="domain" description="Protein kinase" evidence="2">
    <location>
        <begin position="42"/>
        <end position="168"/>
    </location>
</feature>